<sequence length="436" mass="50398">MSSLELAPLTFCTIMYWAVHTDDLDDTDELADLLEDALLAFLLIKKMEAENNQAISERQNLRESNSVWRGAHTPHVNKAHKKMRELLAAPDEYFRNICRVRQDAFKKLVFWLRTNTTARNTRFRLELKLMVFLYMLGHGATQRNAAMFFHMGQASVHRVFHELRRAMVHLHKAYVVQPDRSYVSDKLLSHRKYDPFVGAIGAIDGTHFEAFIPVKDQEKFWNRKGKVTQNVLAACTLDGLFTYVMAGAEGSFNDSALLAQACSRSLKVPDGRYYLADAGFGSNRVGFLTPVPGQVRYHLQEFGRHDLRPANADELYNLRHSSLRMIIEQVFGRLKRRWRITRSGPPEYSFRDQIAIIYIVTALQNFIALQGQLPDEAWRDAIARDSAREARRRARHRERADRKCTGMRGRDLRDVIKKQVWVDYRNVLAKRAMNGI</sequence>
<evidence type="ECO:0000313" key="11">
    <source>
        <dbReference type="Proteomes" id="UP000016801"/>
    </source>
</evidence>
<evidence type="ECO:0000259" key="8">
    <source>
        <dbReference type="Pfam" id="PF13359"/>
    </source>
</evidence>
<dbReference type="InterPro" id="IPR058353">
    <property type="entry name" value="DUF8040"/>
</dbReference>
<dbReference type="Pfam" id="PF13359">
    <property type="entry name" value="DDE_Tnp_4"/>
    <property type="match status" value="1"/>
</dbReference>
<comment type="similarity">
    <text evidence="3">Belongs to the HARBI1 family.</text>
</comment>
<evidence type="ECO:0000313" key="10">
    <source>
        <dbReference type="EMBL" id="CCE28150.1"/>
    </source>
</evidence>
<proteinExistence type="inferred from homology"/>
<dbReference type="Pfam" id="PF26138">
    <property type="entry name" value="DUF8040"/>
    <property type="match status" value="1"/>
</dbReference>
<evidence type="ECO:0000259" key="9">
    <source>
        <dbReference type="Pfam" id="PF26138"/>
    </source>
</evidence>
<name>M1W333_CLAP2</name>
<dbReference type="STRING" id="1111077.M1W333"/>
<dbReference type="HOGENOM" id="CLU_040082_0_2_1"/>
<comment type="subcellular location">
    <subcellularLocation>
        <location evidence="2">Nucleus</location>
    </subcellularLocation>
</comment>
<feature type="domain" description="DUF8040" evidence="9">
    <location>
        <begin position="79"/>
        <end position="168"/>
    </location>
</feature>
<accession>M1W333</accession>
<organism evidence="10 11">
    <name type="scientific">Claviceps purpurea (strain 20.1)</name>
    <name type="common">Ergot fungus</name>
    <name type="synonym">Sphacelia segetum</name>
    <dbReference type="NCBI Taxonomy" id="1111077"/>
    <lineage>
        <taxon>Eukaryota</taxon>
        <taxon>Fungi</taxon>
        <taxon>Dikarya</taxon>
        <taxon>Ascomycota</taxon>
        <taxon>Pezizomycotina</taxon>
        <taxon>Sordariomycetes</taxon>
        <taxon>Hypocreomycetidae</taxon>
        <taxon>Hypocreales</taxon>
        <taxon>Clavicipitaceae</taxon>
        <taxon>Claviceps</taxon>
    </lineage>
</organism>
<keyword evidence="6" id="KW-0378">Hydrolase</keyword>
<evidence type="ECO:0000256" key="7">
    <source>
        <dbReference type="ARBA" id="ARBA00023242"/>
    </source>
</evidence>
<feature type="domain" description="DDE Tnp4" evidence="8">
    <location>
        <begin position="203"/>
        <end position="365"/>
    </location>
</feature>
<dbReference type="OrthoDB" id="4954565at2759"/>
<comment type="cofactor">
    <cofactor evidence="1">
        <name>a divalent metal cation</name>
        <dbReference type="ChEBI" id="CHEBI:60240"/>
    </cofactor>
</comment>
<evidence type="ECO:0000256" key="1">
    <source>
        <dbReference type="ARBA" id="ARBA00001968"/>
    </source>
</evidence>
<evidence type="ECO:0000256" key="4">
    <source>
        <dbReference type="ARBA" id="ARBA00022722"/>
    </source>
</evidence>
<keyword evidence="5" id="KW-0479">Metal-binding</keyword>
<dbReference type="EMBL" id="CAGA01000007">
    <property type="protein sequence ID" value="CCE28150.1"/>
    <property type="molecule type" value="Genomic_DNA"/>
</dbReference>
<dbReference type="PANTHER" id="PTHR22930:SF221">
    <property type="entry name" value="NUCLEASE HARBI1"/>
    <property type="match status" value="1"/>
</dbReference>
<dbReference type="PANTHER" id="PTHR22930">
    <property type="match status" value="1"/>
</dbReference>
<evidence type="ECO:0000256" key="5">
    <source>
        <dbReference type="ARBA" id="ARBA00022723"/>
    </source>
</evidence>
<evidence type="ECO:0000256" key="2">
    <source>
        <dbReference type="ARBA" id="ARBA00004123"/>
    </source>
</evidence>
<reference evidence="10 11" key="1">
    <citation type="journal article" date="2013" name="PLoS Genet.">
        <title>Plant-symbiotic fungi as chemical engineers: Multi-genome analysis of the Clavicipitaceae reveals dynamics of alkaloid loci.</title>
        <authorList>
            <person name="Schardl C.L."/>
            <person name="Young C.A."/>
            <person name="Hesse U."/>
            <person name="Amyotte S.G."/>
            <person name="Andreeva K."/>
            <person name="Calie P.J."/>
            <person name="Fleetwood D.J."/>
            <person name="Haws D.C."/>
            <person name="Moore N."/>
            <person name="Oeser B."/>
            <person name="Panaccione D.G."/>
            <person name="Schweri K.K."/>
            <person name="Voisey C.R."/>
            <person name="Farman M.L."/>
            <person name="Jaromczyk J.W."/>
            <person name="Roe B.A."/>
            <person name="O'Sullivan D.M."/>
            <person name="Scott B."/>
            <person name="Tudzynski P."/>
            <person name="An Z."/>
            <person name="Arnaoudova E.G."/>
            <person name="Bullock C.T."/>
            <person name="Charlton N.D."/>
            <person name="Chen L."/>
            <person name="Cox M."/>
            <person name="Dinkins R.D."/>
            <person name="Florea S."/>
            <person name="Glenn A.E."/>
            <person name="Gordon A."/>
            <person name="Gueldener U."/>
            <person name="Harris D.R."/>
            <person name="Hollin W."/>
            <person name="Jaromczyk J."/>
            <person name="Johnson R.D."/>
            <person name="Khan A.K."/>
            <person name="Leistner E."/>
            <person name="Leuchtmann A."/>
            <person name="Li C."/>
            <person name="Liu J."/>
            <person name="Liu J."/>
            <person name="Liu M."/>
            <person name="Mace W."/>
            <person name="Machado C."/>
            <person name="Nagabhyru P."/>
            <person name="Pan J."/>
            <person name="Schmid J."/>
            <person name="Sugawara K."/>
            <person name="Steiner U."/>
            <person name="Takach J.E."/>
            <person name="Tanaka E."/>
            <person name="Webb J.S."/>
            <person name="Wilson E.V."/>
            <person name="Wiseman J.L."/>
            <person name="Yoshida R."/>
            <person name="Zeng Z."/>
        </authorList>
    </citation>
    <scope>NUCLEOTIDE SEQUENCE [LARGE SCALE GENOMIC DNA]</scope>
    <source>
        <strain evidence="10 11">20.1</strain>
    </source>
</reference>
<dbReference type="Proteomes" id="UP000016801">
    <property type="component" value="Unassembled WGS sequence"/>
</dbReference>
<dbReference type="eggNOG" id="KOG4585">
    <property type="taxonomic scope" value="Eukaryota"/>
</dbReference>
<dbReference type="GO" id="GO:0004518">
    <property type="term" value="F:nuclease activity"/>
    <property type="evidence" value="ECO:0007669"/>
    <property type="project" value="UniProtKB-KW"/>
</dbReference>
<dbReference type="PhylomeDB" id="M1W333"/>
<protein>
    <submittedName>
        <fullName evidence="10">Uncharacterized protein</fullName>
    </submittedName>
</protein>
<evidence type="ECO:0000256" key="6">
    <source>
        <dbReference type="ARBA" id="ARBA00022801"/>
    </source>
</evidence>
<dbReference type="InterPro" id="IPR045249">
    <property type="entry name" value="HARBI1-like"/>
</dbReference>
<dbReference type="VEuPathDB" id="FungiDB:CPUR_01624"/>
<keyword evidence="11" id="KW-1185">Reference proteome</keyword>
<comment type="caution">
    <text evidence="10">The sequence shown here is derived from an EMBL/GenBank/DDBJ whole genome shotgun (WGS) entry which is preliminary data.</text>
</comment>
<dbReference type="GO" id="GO:0016787">
    <property type="term" value="F:hydrolase activity"/>
    <property type="evidence" value="ECO:0007669"/>
    <property type="project" value="UniProtKB-KW"/>
</dbReference>
<dbReference type="InterPro" id="IPR027806">
    <property type="entry name" value="HARBI1_dom"/>
</dbReference>
<evidence type="ECO:0000256" key="3">
    <source>
        <dbReference type="ARBA" id="ARBA00006958"/>
    </source>
</evidence>
<keyword evidence="4" id="KW-0540">Nuclease</keyword>
<keyword evidence="7" id="KW-0539">Nucleus</keyword>
<dbReference type="GO" id="GO:0005634">
    <property type="term" value="C:nucleus"/>
    <property type="evidence" value="ECO:0007669"/>
    <property type="project" value="UniProtKB-SubCell"/>
</dbReference>
<gene>
    <name evidence="10" type="ORF">CPUR_01624</name>
</gene>
<dbReference type="GO" id="GO:0046872">
    <property type="term" value="F:metal ion binding"/>
    <property type="evidence" value="ECO:0007669"/>
    <property type="project" value="UniProtKB-KW"/>
</dbReference>
<dbReference type="AlphaFoldDB" id="M1W333"/>